<feature type="domain" description="Arrestin C-terminal-like" evidence="1">
    <location>
        <begin position="228"/>
        <end position="373"/>
    </location>
</feature>
<dbReference type="OrthoDB" id="298939at2759"/>
<dbReference type="AlphaFoldDB" id="S9R8T1"/>
<evidence type="ECO:0000313" key="3">
    <source>
        <dbReference type="Proteomes" id="UP000016088"/>
    </source>
</evidence>
<dbReference type="GeneID" id="25033664"/>
<gene>
    <name evidence="2" type="ORF">SOCG_04702</name>
</gene>
<evidence type="ECO:0000259" key="1">
    <source>
        <dbReference type="Pfam" id="PF02752"/>
    </source>
</evidence>
<sequence>MKINKRKNSFFHRKKETIITCSTVNYAAKEIIYELTSSPKLKSPDVALTFQFDSPIFFQESELKGLIHLAVKPKEQSVGFIRIEVQILGISKCRQGHPTVFFCTGKSIMDRKYTVPKELVEHALNTTSDYSIAIQHTQGIPVAFEMDLYGQGGGPGRQSTSQYKVNYYIYANAIYQLGDKVKQVRECQEINVLPRLLSSSFLLSTPLLCVSKPKPILGFCNKNTANRLSVKLPRSEWLGGESISVNIKVENYGYCEINQLIMLLFKRITLFNGPLGKKYQLDASSRAKKHNSIRKDFWKCVQKEEICEKRKNEYCKWQGVSTLETHTMDCHIRIPEKEVSINVGSDFQVEYVLQILVGTKWRTLNCIKMPLQIIPACAPSVGQDARYVDVAPYNSEGESIILPQNPSSEFHRVSYEPYPTTEHVSTHDYVFFG</sequence>
<dbReference type="VEuPathDB" id="FungiDB:SOCG_04702"/>
<keyword evidence="3" id="KW-1185">Reference proteome</keyword>
<dbReference type="Pfam" id="PF02752">
    <property type="entry name" value="Arrestin_C"/>
    <property type="match status" value="1"/>
</dbReference>
<dbReference type="InterPro" id="IPR014752">
    <property type="entry name" value="Arrestin-like_C"/>
</dbReference>
<dbReference type="Proteomes" id="UP000016088">
    <property type="component" value="Unassembled WGS sequence"/>
</dbReference>
<name>S9R8T1_SCHOY</name>
<dbReference type="OMA" id="RECQEIN"/>
<protein>
    <submittedName>
        <fullName evidence="2">Arrestin</fullName>
    </submittedName>
</protein>
<dbReference type="eggNOG" id="ENOG502RWPB">
    <property type="taxonomic scope" value="Eukaryota"/>
</dbReference>
<reference evidence="2 3" key="1">
    <citation type="journal article" date="2011" name="Science">
        <title>Comparative functional genomics of the fission yeasts.</title>
        <authorList>
            <person name="Rhind N."/>
            <person name="Chen Z."/>
            <person name="Yassour M."/>
            <person name="Thompson D.A."/>
            <person name="Haas B.J."/>
            <person name="Habib N."/>
            <person name="Wapinski I."/>
            <person name="Roy S."/>
            <person name="Lin M.F."/>
            <person name="Heiman D.I."/>
            <person name="Young S.K."/>
            <person name="Furuya K."/>
            <person name="Guo Y."/>
            <person name="Pidoux A."/>
            <person name="Chen H.M."/>
            <person name="Robbertse B."/>
            <person name="Goldberg J.M."/>
            <person name="Aoki K."/>
            <person name="Bayne E.H."/>
            <person name="Berlin A.M."/>
            <person name="Desjardins C.A."/>
            <person name="Dobbs E."/>
            <person name="Dukaj L."/>
            <person name="Fan L."/>
            <person name="FitzGerald M.G."/>
            <person name="French C."/>
            <person name="Gujja S."/>
            <person name="Hansen K."/>
            <person name="Keifenheim D."/>
            <person name="Levin J.Z."/>
            <person name="Mosher R.A."/>
            <person name="Mueller C.A."/>
            <person name="Pfiffner J."/>
            <person name="Priest M."/>
            <person name="Russ C."/>
            <person name="Smialowska A."/>
            <person name="Swoboda P."/>
            <person name="Sykes S.M."/>
            <person name="Vaughn M."/>
            <person name="Vengrova S."/>
            <person name="Yoder R."/>
            <person name="Zeng Q."/>
            <person name="Allshire R."/>
            <person name="Baulcombe D."/>
            <person name="Birren B.W."/>
            <person name="Brown W."/>
            <person name="Ekwall K."/>
            <person name="Kellis M."/>
            <person name="Leatherwood J."/>
            <person name="Levin H."/>
            <person name="Margalit H."/>
            <person name="Martienssen R."/>
            <person name="Nieduszynski C.A."/>
            <person name="Spatafora J.W."/>
            <person name="Friedman N."/>
            <person name="Dalgaard J.Z."/>
            <person name="Baumann P."/>
            <person name="Niki H."/>
            <person name="Regev A."/>
            <person name="Nusbaum C."/>
        </authorList>
    </citation>
    <scope>NUCLEOTIDE SEQUENCE [LARGE SCALE GENOMIC DNA]</scope>
    <source>
        <strain evidence="3">yFS286</strain>
    </source>
</reference>
<proteinExistence type="predicted"/>
<dbReference type="EMBL" id="KE503208">
    <property type="protein sequence ID" value="EPX70504.1"/>
    <property type="molecule type" value="Genomic_DNA"/>
</dbReference>
<dbReference type="InterPro" id="IPR014756">
    <property type="entry name" value="Ig_E-set"/>
</dbReference>
<dbReference type="SUPFAM" id="SSF81296">
    <property type="entry name" value="E set domains"/>
    <property type="match status" value="1"/>
</dbReference>
<dbReference type="RefSeq" id="XP_013020748.1">
    <property type="nucleotide sequence ID" value="XM_013165294.1"/>
</dbReference>
<dbReference type="Gene3D" id="2.60.40.640">
    <property type="match status" value="1"/>
</dbReference>
<organism evidence="2 3">
    <name type="scientific">Schizosaccharomyces octosporus (strain yFS286)</name>
    <name type="common">Fission yeast</name>
    <name type="synonym">Octosporomyces octosporus</name>
    <dbReference type="NCBI Taxonomy" id="483514"/>
    <lineage>
        <taxon>Eukaryota</taxon>
        <taxon>Fungi</taxon>
        <taxon>Dikarya</taxon>
        <taxon>Ascomycota</taxon>
        <taxon>Taphrinomycotina</taxon>
        <taxon>Schizosaccharomycetes</taxon>
        <taxon>Schizosaccharomycetales</taxon>
        <taxon>Schizosaccharomycetaceae</taxon>
        <taxon>Schizosaccharomyces</taxon>
    </lineage>
</organism>
<dbReference type="InterPro" id="IPR011022">
    <property type="entry name" value="Arrestin_C-like"/>
</dbReference>
<evidence type="ECO:0000313" key="2">
    <source>
        <dbReference type="EMBL" id="EPX70504.1"/>
    </source>
</evidence>
<accession>S9R8T1</accession>
<dbReference type="HOGENOM" id="CLU_639611_0_0_1"/>